<feature type="region of interest" description="Disordered" evidence="9">
    <location>
        <begin position="282"/>
        <end position="307"/>
    </location>
</feature>
<feature type="region of interest" description="Disordered" evidence="9">
    <location>
        <begin position="47"/>
        <end position="188"/>
    </location>
</feature>
<dbReference type="AlphaFoldDB" id="A0AAU9T4N5"/>
<evidence type="ECO:0000259" key="10">
    <source>
        <dbReference type="PROSITE" id="PS50089"/>
    </source>
</evidence>
<feature type="domain" description="RING-type" evidence="10">
    <location>
        <begin position="451"/>
        <end position="492"/>
    </location>
</feature>
<feature type="region of interest" description="Disordered" evidence="9">
    <location>
        <begin position="1"/>
        <end position="24"/>
    </location>
</feature>
<dbReference type="PANTHER" id="PTHR22937:SF176">
    <property type="entry name" value="RING-TYPE E3 UBIQUITIN TRANSFERASE"/>
    <property type="match status" value="1"/>
</dbReference>
<dbReference type="InterPro" id="IPR045191">
    <property type="entry name" value="MBR1/2-like"/>
</dbReference>
<dbReference type="FunFam" id="3.30.40.10:FF:000981">
    <property type="entry name" value="RING/U-box superfamily protein"/>
    <property type="match status" value="1"/>
</dbReference>
<keyword evidence="7" id="KW-0862">Zinc</keyword>
<comment type="catalytic activity">
    <reaction evidence="1">
        <text>S-ubiquitinyl-[E2 ubiquitin-conjugating enzyme]-L-cysteine + [acceptor protein]-L-lysine = [E2 ubiquitin-conjugating enzyme]-L-cysteine + N(6)-ubiquitinyl-[acceptor protein]-L-lysine.</text>
        <dbReference type="EC" id="2.3.2.27"/>
    </reaction>
</comment>
<evidence type="ECO:0000256" key="9">
    <source>
        <dbReference type="SAM" id="MobiDB-lite"/>
    </source>
</evidence>
<dbReference type="Pfam" id="PF13639">
    <property type="entry name" value="zf-RING_2"/>
    <property type="match status" value="1"/>
</dbReference>
<accession>A0AAU9T4N5</accession>
<sequence length="501" mass="55747">FMDRWSGKRAIEARPDSKKGTGIVLRERLNSNGCKVPICSDEKKSMKFTRFVGSSDKKEKSVWSPSRSSPNGKEVIGTSSKTYGSSSSSAKSEKQPLSQTTMDSSESSRGSEDETETEILELSRGRDKQRARNKLIYGKVQRPEAEPSELPSSSRIKRGFRQRFGLSKQEFRPGSSGQSTSSNRGCSPLLSGVIPSGFGLEKRLSRKVETINKRKVYGEGSSSSSARGKSTTEPPAEERRRVFNPRGPVSDSRRARHCVLNDDNDVALVGSQRSVNRNSSRIRFSNRGSGRNGLSSITTEEMSQAETSDNLNSPVSLELFSGFPEFGLSGSLSSPDSFRSYNLDGISEILPELDRIEQDIELNYEELLLMETGLLLGGLSFYDQHRDMRLDIDNMSYEELLALEERIGTVSTALTEEAISKCLKTSIYQMKPSSYGSITKNPCDHKEDAKCTICQEEYTIGDEVGRLHCEHTYHLKCVQEWLRMKSWCPICKATAETSSSK</sequence>
<evidence type="ECO:0000256" key="5">
    <source>
        <dbReference type="ARBA" id="ARBA00022771"/>
    </source>
</evidence>
<keyword evidence="12" id="KW-1185">Reference proteome</keyword>
<keyword evidence="3" id="KW-0808">Transferase</keyword>
<dbReference type="SUPFAM" id="SSF57850">
    <property type="entry name" value="RING/U-box"/>
    <property type="match status" value="1"/>
</dbReference>
<dbReference type="GO" id="GO:0061630">
    <property type="term" value="F:ubiquitin protein ligase activity"/>
    <property type="evidence" value="ECO:0007669"/>
    <property type="project" value="UniProtKB-EC"/>
</dbReference>
<evidence type="ECO:0000256" key="6">
    <source>
        <dbReference type="ARBA" id="ARBA00022786"/>
    </source>
</evidence>
<dbReference type="EMBL" id="OU466863">
    <property type="protein sequence ID" value="CAH2077366.1"/>
    <property type="molecule type" value="Genomic_DNA"/>
</dbReference>
<organism evidence="11 12">
    <name type="scientific">Thlaspi arvense</name>
    <name type="common">Field penny-cress</name>
    <dbReference type="NCBI Taxonomy" id="13288"/>
    <lineage>
        <taxon>Eukaryota</taxon>
        <taxon>Viridiplantae</taxon>
        <taxon>Streptophyta</taxon>
        <taxon>Embryophyta</taxon>
        <taxon>Tracheophyta</taxon>
        <taxon>Spermatophyta</taxon>
        <taxon>Magnoliopsida</taxon>
        <taxon>eudicotyledons</taxon>
        <taxon>Gunneridae</taxon>
        <taxon>Pentapetalae</taxon>
        <taxon>rosids</taxon>
        <taxon>malvids</taxon>
        <taxon>Brassicales</taxon>
        <taxon>Brassicaceae</taxon>
        <taxon>Thlaspideae</taxon>
        <taxon>Thlaspi</taxon>
    </lineage>
</organism>
<gene>
    <name evidence="11" type="ORF">TAV2_LOCUS23155</name>
</gene>
<keyword evidence="6" id="KW-0833">Ubl conjugation pathway</keyword>
<evidence type="ECO:0000313" key="11">
    <source>
        <dbReference type="EMBL" id="CAH2077366.1"/>
    </source>
</evidence>
<feature type="compositionally biased region" description="Low complexity" evidence="9">
    <location>
        <begin position="282"/>
        <end position="296"/>
    </location>
</feature>
<feature type="compositionally biased region" description="Polar residues" evidence="9">
    <location>
        <begin position="297"/>
        <end position="307"/>
    </location>
</feature>
<feature type="non-terminal residue" evidence="11">
    <location>
        <position position="1"/>
    </location>
</feature>
<keyword evidence="5 8" id="KW-0863">Zinc-finger</keyword>
<dbReference type="PANTHER" id="PTHR22937">
    <property type="entry name" value="E3 UBIQUITIN-PROTEIN LIGASE RNF165"/>
    <property type="match status" value="1"/>
</dbReference>
<dbReference type="GO" id="GO:0008270">
    <property type="term" value="F:zinc ion binding"/>
    <property type="evidence" value="ECO:0007669"/>
    <property type="project" value="UniProtKB-KW"/>
</dbReference>
<feature type="compositionally biased region" description="Polar residues" evidence="9">
    <location>
        <begin position="175"/>
        <end position="185"/>
    </location>
</feature>
<dbReference type="InterPro" id="IPR001841">
    <property type="entry name" value="Znf_RING"/>
</dbReference>
<feature type="region of interest" description="Disordered" evidence="9">
    <location>
        <begin position="215"/>
        <end position="253"/>
    </location>
</feature>
<evidence type="ECO:0000256" key="7">
    <source>
        <dbReference type="ARBA" id="ARBA00022833"/>
    </source>
</evidence>
<evidence type="ECO:0000256" key="8">
    <source>
        <dbReference type="PROSITE-ProRule" id="PRU00175"/>
    </source>
</evidence>
<dbReference type="Proteomes" id="UP000836841">
    <property type="component" value="Chromosome 7"/>
</dbReference>
<name>A0AAU9T4N5_THLAR</name>
<dbReference type="PROSITE" id="PS50089">
    <property type="entry name" value="ZF_RING_2"/>
    <property type="match status" value="1"/>
</dbReference>
<reference evidence="11 12" key="1">
    <citation type="submission" date="2022-03" db="EMBL/GenBank/DDBJ databases">
        <authorList>
            <person name="Nunn A."/>
            <person name="Chopra R."/>
            <person name="Nunn A."/>
            <person name="Contreras Garrido A."/>
        </authorList>
    </citation>
    <scope>NUCLEOTIDE SEQUENCE [LARGE SCALE GENOMIC DNA]</scope>
</reference>
<evidence type="ECO:0000313" key="12">
    <source>
        <dbReference type="Proteomes" id="UP000836841"/>
    </source>
</evidence>
<evidence type="ECO:0000256" key="2">
    <source>
        <dbReference type="ARBA" id="ARBA00012483"/>
    </source>
</evidence>
<keyword evidence="4" id="KW-0479">Metal-binding</keyword>
<proteinExistence type="predicted"/>
<protein>
    <recommendedName>
        <fullName evidence="2">RING-type E3 ubiquitin transferase</fullName>
        <ecNumber evidence="2">2.3.2.27</ecNumber>
    </recommendedName>
</protein>
<dbReference type="SMART" id="SM00184">
    <property type="entry name" value="RING"/>
    <property type="match status" value="1"/>
</dbReference>
<dbReference type="Gene3D" id="3.30.40.10">
    <property type="entry name" value="Zinc/RING finger domain, C3HC4 (zinc finger)"/>
    <property type="match status" value="1"/>
</dbReference>
<evidence type="ECO:0000256" key="3">
    <source>
        <dbReference type="ARBA" id="ARBA00022679"/>
    </source>
</evidence>
<dbReference type="EC" id="2.3.2.27" evidence="2"/>
<feature type="compositionally biased region" description="Basic and acidic residues" evidence="9">
    <location>
        <begin position="121"/>
        <end position="130"/>
    </location>
</feature>
<evidence type="ECO:0000256" key="4">
    <source>
        <dbReference type="ARBA" id="ARBA00022723"/>
    </source>
</evidence>
<feature type="compositionally biased region" description="Low complexity" evidence="9">
    <location>
        <begin position="79"/>
        <end position="108"/>
    </location>
</feature>
<dbReference type="InterPro" id="IPR013083">
    <property type="entry name" value="Znf_RING/FYVE/PHD"/>
</dbReference>
<evidence type="ECO:0000256" key="1">
    <source>
        <dbReference type="ARBA" id="ARBA00000900"/>
    </source>
</evidence>